<comment type="caution">
    <text evidence="3">The sequence shown here is derived from an EMBL/GenBank/DDBJ whole genome shotgun (WGS) entry which is preliminary data.</text>
</comment>
<dbReference type="EMBL" id="JACIDR010000001">
    <property type="protein sequence ID" value="MBB3971812.1"/>
    <property type="molecule type" value="Genomic_DNA"/>
</dbReference>
<dbReference type="PROSITE" id="PS50006">
    <property type="entry name" value="FHA_DOMAIN"/>
    <property type="match status" value="1"/>
</dbReference>
<evidence type="ECO:0000313" key="3">
    <source>
        <dbReference type="EMBL" id="MBB3971812.1"/>
    </source>
</evidence>
<reference evidence="3 4" key="1">
    <citation type="submission" date="2020-08" db="EMBL/GenBank/DDBJ databases">
        <title>Genomic Encyclopedia of Type Strains, Phase IV (KMG-IV): sequencing the most valuable type-strain genomes for metagenomic binning, comparative biology and taxonomic classification.</title>
        <authorList>
            <person name="Goeker M."/>
        </authorList>
    </citation>
    <scope>NUCLEOTIDE SEQUENCE [LARGE SCALE GENOMIC DNA]</scope>
    <source>
        <strain evidence="3 4">DSM 25481</strain>
    </source>
</reference>
<dbReference type="Proteomes" id="UP000528964">
    <property type="component" value="Unassembled WGS sequence"/>
</dbReference>
<protein>
    <submittedName>
        <fullName evidence="3">Type VI secretion system protein ImpI/type VI secretion system protein</fullName>
    </submittedName>
</protein>
<name>A0A7W6CX09_9HYPH</name>
<dbReference type="SUPFAM" id="SSF49879">
    <property type="entry name" value="SMAD/FHA domain"/>
    <property type="match status" value="1"/>
</dbReference>
<dbReference type="InterPro" id="IPR000253">
    <property type="entry name" value="FHA_dom"/>
</dbReference>
<feature type="region of interest" description="Disordered" evidence="1">
    <location>
        <begin position="105"/>
        <end position="134"/>
    </location>
</feature>
<feature type="compositionally biased region" description="Pro residues" evidence="1">
    <location>
        <begin position="210"/>
        <end position="223"/>
    </location>
</feature>
<evidence type="ECO:0000256" key="1">
    <source>
        <dbReference type="SAM" id="MobiDB-lite"/>
    </source>
</evidence>
<gene>
    <name evidence="3" type="ORF">GGR24_000445</name>
</gene>
<dbReference type="AlphaFoldDB" id="A0A7W6CX09"/>
<sequence length="428" mass="45683">MPLILTTTRCPDGVAATRREVTGEPLAIGRGVECGWVLPDPAKVLSKRHCLIAPRPDGWLVTDTSVNGTFLNGAALEGDLPHPLRDNDRLTLGDYEIEAQIGHAEIQDPSDAPTRFAFRSEAPGDGRLTSDPFRAEADDDLGAARASIGLPQDFDPLRFDDDPAESPFPASDNVPDIHAHFRPPRPTFDLLPEDWDAEQEAPAAVADPDAAPPAPNGPVPFPSQEPEANTTPADADAFAAFLTGAGLAGVPPADVRKAFEALGAAFRAMVSGLRQSMIARATVKDEFRIGQTMIRAAGNNPLKFAADDDDALAALLGAGRRGGMSPEEAVSEALRDIRLHELATAAALQSAVRDLVAEIAPRKILNGVRESAIDGVLGRRKQLAWDIYAARHAEVLRALGDDFDSVFGRSFARAYEAALSSISMKEER</sequence>
<dbReference type="SMART" id="SM00240">
    <property type="entry name" value="FHA"/>
    <property type="match status" value="1"/>
</dbReference>
<dbReference type="Gene3D" id="2.60.200.20">
    <property type="match status" value="1"/>
</dbReference>
<dbReference type="RefSeq" id="WP_183393658.1">
    <property type="nucleotide sequence ID" value="NZ_JACIDR010000001.1"/>
</dbReference>
<dbReference type="Pfam" id="PF20232">
    <property type="entry name" value="T6SS_FHA_C"/>
    <property type="match status" value="1"/>
</dbReference>
<accession>A0A7W6CX09</accession>
<dbReference type="InterPro" id="IPR046883">
    <property type="entry name" value="T6SS_FHA_C"/>
</dbReference>
<evidence type="ECO:0000259" key="2">
    <source>
        <dbReference type="PROSITE" id="PS50006"/>
    </source>
</evidence>
<organism evidence="3 4">
    <name type="scientific">Hansschlegelia beijingensis</name>
    <dbReference type="NCBI Taxonomy" id="1133344"/>
    <lineage>
        <taxon>Bacteria</taxon>
        <taxon>Pseudomonadati</taxon>
        <taxon>Pseudomonadota</taxon>
        <taxon>Alphaproteobacteria</taxon>
        <taxon>Hyphomicrobiales</taxon>
        <taxon>Methylopilaceae</taxon>
        <taxon>Hansschlegelia</taxon>
    </lineage>
</organism>
<feature type="domain" description="FHA" evidence="2">
    <location>
        <begin position="26"/>
        <end position="76"/>
    </location>
</feature>
<keyword evidence="4" id="KW-1185">Reference proteome</keyword>
<dbReference type="NCBIfam" id="TIGR03354">
    <property type="entry name" value="VI_FHA"/>
    <property type="match status" value="1"/>
</dbReference>
<dbReference type="CDD" id="cd00060">
    <property type="entry name" value="FHA"/>
    <property type="match status" value="1"/>
</dbReference>
<feature type="region of interest" description="Disordered" evidence="1">
    <location>
        <begin position="151"/>
        <end position="231"/>
    </location>
</feature>
<dbReference type="InterPro" id="IPR008984">
    <property type="entry name" value="SMAD_FHA_dom_sf"/>
</dbReference>
<evidence type="ECO:0000313" key="4">
    <source>
        <dbReference type="Proteomes" id="UP000528964"/>
    </source>
</evidence>
<dbReference type="InterPro" id="IPR017735">
    <property type="entry name" value="T6SS_FHA"/>
</dbReference>
<dbReference type="Pfam" id="PF00498">
    <property type="entry name" value="FHA"/>
    <property type="match status" value="1"/>
</dbReference>
<proteinExistence type="predicted"/>